<dbReference type="GO" id="GO:0015833">
    <property type="term" value="P:peptide transport"/>
    <property type="evidence" value="ECO:0007669"/>
    <property type="project" value="TreeGrafter"/>
</dbReference>
<dbReference type="Proteomes" id="UP000705283">
    <property type="component" value="Unassembled WGS sequence"/>
</dbReference>
<keyword evidence="2" id="KW-0813">Transport</keyword>
<reference evidence="6" key="3">
    <citation type="submission" date="2020-11" db="EMBL/GenBank/DDBJ databases">
        <authorList>
            <person name="Lee S.D."/>
        </authorList>
    </citation>
    <scope>NUCLEOTIDE SEQUENCE</scope>
    <source>
        <strain evidence="6">SAP-2</strain>
    </source>
</reference>
<protein>
    <submittedName>
        <fullName evidence="6 7">ABC transporter substrate-binding protein</fullName>
    </submittedName>
</protein>
<evidence type="ECO:0000313" key="7">
    <source>
        <dbReference type="EMBL" id="ORJ20694.1"/>
    </source>
</evidence>
<keyword evidence="3 4" id="KW-0732">Signal</keyword>
<dbReference type="GO" id="GO:0030288">
    <property type="term" value="C:outer membrane-bounded periplasmic space"/>
    <property type="evidence" value="ECO:0007669"/>
    <property type="project" value="UniProtKB-ARBA"/>
</dbReference>
<dbReference type="InterPro" id="IPR000914">
    <property type="entry name" value="SBP_5_dom"/>
</dbReference>
<evidence type="ECO:0000256" key="1">
    <source>
        <dbReference type="ARBA" id="ARBA00005695"/>
    </source>
</evidence>
<evidence type="ECO:0000259" key="5">
    <source>
        <dbReference type="Pfam" id="PF00496"/>
    </source>
</evidence>
<reference evidence="7" key="1">
    <citation type="submission" date="2016-12" db="EMBL/GenBank/DDBJ databases">
        <authorList>
            <person name="Le Fleche-Mateos A."/>
        </authorList>
    </citation>
    <scope>NUCLEOTIDE SEQUENCE</scope>
    <source>
        <strain evidence="7">213</strain>
    </source>
</reference>
<accession>A0AA40X1Y3</accession>
<dbReference type="AlphaFoldDB" id="A0AA40X1Y3"/>
<dbReference type="SUPFAM" id="SSF53850">
    <property type="entry name" value="Periplasmic binding protein-like II"/>
    <property type="match status" value="1"/>
</dbReference>
<dbReference type="GO" id="GO:1904680">
    <property type="term" value="F:peptide transmembrane transporter activity"/>
    <property type="evidence" value="ECO:0007669"/>
    <property type="project" value="TreeGrafter"/>
</dbReference>
<dbReference type="Pfam" id="PF00496">
    <property type="entry name" value="SBP_bac_5"/>
    <property type="match status" value="1"/>
</dbReference>
<organism evidence="6 9">
    <name type="scientific">Rouxiella silvae</name>
    <dbReference type="NCBI Taxonomy" id="1646373"/>
    <lineage>
        <taxon>Bacteria</taxon>
        <taxon>Pseudomonadati</taxon>
        <taxon>Pseudomonadota</taxon>
        <taxon>Gammaproteobacteria</taxon>
        <taxon>Enterobacterales</taxon>
        <taxon>Yersiniaceae</taxon>
        <taxon>Rouxiella</taxon>
    </lineage>
</organism>
<dbReference type="EMBL" id="MRWD01000031">
    <property type="protein sequence ID" value="ORJ20694.1"/>
    <property type="molecule type" value="Genomic_DNA"/>
</dbReference>
<dbReference type="EMBL" id="JADMKS010000004">
    <property type="protein sequence ID" value="MBF6637235.1"/>
    <property type="molecule type" value="Genomic_DNA"/>
</dbReference>
<dbReference type="Gene3D" id="3.10.105.10">
    <property type="entry name" value="Dipeptide-binding Protein, Domain 3"/>
    <property type="match status" value="1"/>
</dbReference>
<name>A0AA40X1Y3_9GAMM</name>
<dbReference type="RefSeq" id="WP_084983360.1">
    <property type="nucleotide sequence ID" value="NZ_CBCSCF010000003.1"/>
</dbReference>
<dbReference type="Gene3D" id="3.90.76.10">
    <property type="entry name" value="Dipeptide-binding Protein, Domain 1"/>
    <property type="match status" value="1"/>
</dbReference>
<dbReference type="InterPro" id="IPR039424">
    <property type="entry name" value="SBP_5"/>
</dbReference>
<proteinExistence type="inferred from homology"/>
<dbReference type="PIRSF" id="PIRSF002741">
    <property type="entry name" value="MppA"/>
    <property type="match status" value="1"/>
</dbReference>
<dbReference type="InterPro" id="IPR030678">
    <property type="entry name" value="Peptide/Ni-bd"/>
</dbReference>
<sequence length="526" mass="58952">MKKYVLPLLLTCMATQAAEAENIVRWAVAADIPTLDPDAFASTTALTFQNHIYEALLQRDNDLKLQPTLATRWEFINDTTLRFYLRQGVKFQNGDVFDSADVVASIARVTDPDSGIRANASTIKDAVAVDQYTVDIHLKQKSGIALNELSGVMMMDKEWMEQHNALKPTSMSQGTEGYATNNTNGTGPFMLVSRQRESQMVLKKNPTWWNKDNSVGNVDQIIFKPITSDATRLSGILAKEYDLVTSVPLQDIDRLRKDTTIQTLVSPSLRVDFLTFNLRDTLNAGNVEGKNPLKDLRVRQALMMAVNREAITQKIMRGMTQVANTYLAPQIPGYDTANAIKLGYDPVKAKALLAEAGYEKGFKLAFDCVEGSYMNAPQWCQAVQSYWAKIGVTATLTMHTNSVYNQITDNGKTDIAVLGWANLPIMDAYSISVQLLHTNDNSGFGMFNIPRYSNQQVDQLIEASIPELDDKKRTDMLRQEINLAQADLPYMPMHYEPVVWVENKNLTLKQSPDNVVRLWYARVNAN</sequence>
<reference evidence="7 8" key="2">
    <citation type="journal article" date="2017" name="Int. J. Syst. Evol. Microbiol.">
        <title>Rouxiella badensis sp. nov. and Rouxiella silvae sp. nov. isolated from peat bog soil in Germany and emendation of the genus description.</title>
        <authorList>
            <person name="Le Fleche-Mateos A."/>
            <person name="Kugler J.H."/>
            <person name="Hansen S.H."/>
            <person name="Syldatk C."/>
            <person name="Hausmann R."/>
            <person name="Lomprez F."/>
            <person name="Vandenbogaert M."/>
            <person name="Manuguerra J.C."/>
            <person name="Grimont P.A."/>
        </authorList>
    </citation>
    <scope>NUCLEOTIDE SEQUENCE [LARGE SCALE GENOMIC DNA]</scope>
    <source>
        <strain evidence="7 8">213</strain>
    </source>
</reference>
<dbReference type="Proteomes" id="UP000192722">
    <property type="component" value="Unassembled WGS sequence"/>
</dbReference>
<evidence type="ECO:0000256" key="3">
    <source>
        <dbReference type="ARBA" id="ARBA00022729"/>
    </source>
</evidence>
<dbReference type="GO" id="GO:0043190">
    <property type="term" value="C:ATP-binding cassette (ABC) transporter complex"/>
    <property type="evidence" value="ECO:0007669"/>
    <property type="project" value="InterPro"/>
</dbReference>
<evidence type="ECO:0000313" key="8">
    <source>
        <dbReference type="Proteomes" id="UP000192722"/>
    </source>
</evidence>
<evidence type="ECO:0000313" key="9">
    <source>
        <dbReference type="Proteomes" id="UP000705283"/>
    </source>
</evidence>
<evidence type="ECO:0000256" key="4">
    <source>
        <dbReference type="SAM" id="SignalP"/>
    </source>
</evidence>
<feature type="domain" description="Solute-binding protein family 5" evidence="5">
    <location>
        <begin position="64"/>
        <end position="440"/>
    </location>
</feature>
<evidence type="ECO:0000313" key="6">
    <source>
        <dbReference type="EMBL" id="MBF6637235.1"/>
    </source>
</evidence>
<keyword evidence="8" id="KW-1185">Reference proteome</keyword>
<dbReference type="PANTHER" id="PTHR30290:SF9">
    <property type="entry name" value="OLIGOPEPTIDE-BINDING PROTEIN APPA"/>
    <property type="match status" value="1"/>
</dbReference>
<evidence type="ECO:0000256" key="2">
    <source>
        <dbReference type="ARBA" id="ARBA00022448"/>
    </source>
</evidence>
<reference evidence="6" key="4">
    <citation type="submission" date="2022-09" db="EMBL/GenBank/DDBJ databases">
        <title>Rouxiella aceris sp. nov., isolated from tree sap and emended description of the genus Rhouxiella.</title>
        <authorList>
            <person name="Kim I.S."/>
        </authorList>
    </citation>
    <scope>NUCLEOTIDE SEQUENCE</scope>
    <source>
        <strain evidence="6">SAP-2</strain>
    </source>
</reference>
<feature type="signal peptide" evidence="4">
    <location>
        <begin position="1"/>
        <end position="17"/>
    </location>
</feature>
<comment type="caution">
    <text evidence="6">The sequence shown here is derived from an EMBL/GenBank/DDBJ whole genome shotgun (WGS) entry which is preliminary data.</text>
</comment>
<dbReference type="CDD" id="cd08498">
    <property type="entry name" value="PBP2_NikA_DppA_OppA_like_2"/>
    <property type="match status" value="1"/>
</dbReference>
<dbReference type="Gene3D" id="3.40.190.10">
    <property type="entry name" value="Periplasmic binding protein-like II"/>
    <property type="match status" value="1"/>
</dbReference>
<gene>
    <name evidence="7" type="ORF">BS639_13770</name>
    <name evidence="6" type="ORF">ITX54_11275</name>
</gene>
<dbReference type="PANTHER" id="PTHR30290">
    <property type="entry name" value="PERIPLASMIC BINDING COMPONENT OF ABC TRANSPORTER"/>
    <property type="match status" value="1"/>
</dbReference>
<comment type="similarity">
    <text evidence="1">Belongs to the bacterial solute-binding protein 5 family.</text>
</comment>
<feature type="chain" id="PRO_5041260067" evidence="4">
    <location>
        <begin position="18"/>
        <end position="526"/>
    </location>
</feature>